<dbReference type="AlphaFoldDB" id="T0BQQ3"/>
<protein>
    <submittedName>
        <fullName evidence="1">Uncharacterized protein</fullName>
    </submittedName>
</protein>
<reference evidence="2" key="1">
    <citation type="journal article" date="2022" name="G3 (Bethesda)">
        <title>Unveiling the complete genome sequence of Alicyclobacillus acidoterrestris DSM 3922T, a taint-producing strain.</title>
        <authorList>
            <person name="Leonardo I.C."/>
            <person name="Barreto Crespo M.T."/>
            <person name="Gaspar F.B."/>
        </authorList>
    </citation>
    <scope>NUCLEOTIDE SEQUENCE [LARGE SCALE GENOMIC DNA]</scope>
    <source>
        <strain evidence="2">DSM 3922</strain>
    </source>
</reference>
<keyword evidence="2" id="KW-1185">Reference proteome</keyword>
<dbReference type="KEGG" id="aaco:K1I37_06295"/>
<dbReference type="STRING" id="1356854.N007_13865"/>
<evidence type="ECO:0000313" key="2">
    <source>
        <dbReference type="Proteomes" id="UP000829401"/>
    </source>
</evidence>
<organism evidence="1 2">
    <name type="scientific">Alicyclobacillus acidoterrestris (strain ATCC 49025 / DSM 3922 / CIP 106132 / NCIMB 13137 / GD3B)</name>
    <dbReference type="NCBI Taxonomy" id="1356854"/>
    <lineage>
        <taxon>Bacteria</taxon>
        <taxon>Bacillati</taxon>
        <taxon>Bacillota</taxon>
        <taxon>Bacilli</taxon>
        <taxon>Bacillales</taxon>
        <taxon>Alicyclobacillaceae</taxon>
        <taxon>Alicyclobacillus</taxon>
    </lineage>
</organism>
<evidence type="ECO:0000313" key="1">
    <source>
        <dbReference type="EMBL" id="UNO50095.1"/>
    </source>
</evidence>
<dbReference type="RefSeq" id="WP_021297931.1">
    <property type="nucleotide sequence ID" value="NZ_AURB01000165.1"/>
</dbReference>
<accession>A0A9E7CSS3</accession>
<sequence length="49" mass="4901">MVKGEFDLRGCGVMGGALLRVAAVRGVGRGAWGVGRGAGRALGHDGVSY</sequence>
<name>T0BQQ3_ALIAG</name>
<dbReference type="Proteomes" id="UP000829401">
    <property type="component" value="Chromosome"/>
</dbReference>
<proteinExistence type="predicted"/>
<accession>T0BQQ3</accession>
<dbReference type="EMBL" id="CP080467">
    <property type="protein sequence ID" value="UNO50095.1"/>
    <property type="molecule type" value="Genomic_DNA"/>
</dbReference>
<gene>
    <name evidence="1" type="ORF">K1I37_06295</name>
</gene>